<dbReference type="RefSeq" id="WP_013865032.1">
    <property type="nucleotide sequence ID" value="NC_015635.1"/>
</dbReference>
<dbReference type="KEGG" id="mph:MLP_41810"/>
<dbReference type="OrthoDB" id="3295834at2"/>
<keyword evidence="2" id="KW-1185">Reference proteome</keyword>
<dbReference type="STRING" id="1032480.MLP_41810"/>
<name>F5XRY2_MICPN</name>
<gene>
    <name evidence="1" type="ordered locus">MLP_41810</name>
</gene>
<evidence type="ECO:0000313" key="2">
    <source>
        <dbReference type="Proteomes" id="UP000007947"/>
    </source>
</evidence>
<accession>F5XRY2</accession>
<evidence type="ECO:0008006" key="3">
    <source>
        <dbReference type="Google" id="ProtNLM"/>
    </source>
</evidence>
<dbReference type="HOGENOM" id="CLU_155799_0_0_11"/>
<dbReference type="Proteomes" id="UP000007947">
    <property type="component" value="Chromosome"/>
</dbReference>
<protein>
    <recommendedName>
        <fullName evidence="3">Pilus assembly protein CpaE</fullName>
    </recommendedName>
</protein>
<proteinExistence type="predicted"/>
<dbReference type="EMBL" id="AP012204">
    <property type="protein sequence ID" value="BAK37195.1"/>
    <property type="molecule type" value="Genomic_DNA"/>
</dbReference>
<dbReference type="eggNOG" id="ENOG5032UN7">
    <property type="taxonomic scope" value="Bacteria"/>
</dbReference>
<sequence>MISRELARELQPYLRWQPRNGDEFFIPQPEIADSIFLVSDMVVELVTRDNDTRFHFNGTVEWALDSVQVGQVIWLPREDQLRTLLGDHFLSLDAGPDGFVVAVSGPGHAMHTPPEPEAADAYARALLHVVGHGDSQASNQRASKAR</sequence>
<reference evidence="1 2" key="1">
    <citation type="submission" date="2011-05" db="EMBL/GenBank/DDBJ databases">
        <title>Whole genome sequence of Microlunatus phosphovorus NM-1.</title>
        <authorList>
            <person name="Hosoyama A."/>
            <person name="Sasaki K."/>
            <person name="Harada T."/>
            <person name="Igarashi R."/>
            <person name="Kawakoshi A."/>
            <person name="Sasagawa M."/>
            <person name="Fukada J."/>
            <person name="Nakamura S."/>
            <person name="Katano Y."/>
            <person name="Hanada S."/>
            <person name="Kamagata Y."/>
            <person name="Nakamura N."/>
            <person name="Yamazaki S."/>
            <person name="Fujita N."/>
        </authorList>
    </citation>
    <scope>NUCLEOTIDE SEQUENCE [LARGE SCALE GENOMIC DNA]</scope>
    <source>
        <strain evidence="2">ATCC 700054 / DSM 10555 / JCM 9379 / NBRC 101784 / NCIMB 13414 / VKM Ac-1990 / NM-1</strain>
    </source>
</reference>
<organism evidence="1 2">
    <name type="scientific">Microlunatus phosphovorus (strain ATCC 700054 / DSM 10555 / JCM 9379 / NBRC 101784 / NCIMB 13414 / VKM Ac-1990 / NM-1)</name>
    <dbReference type="NCBI Taxonomy" id="1032480"/>
    <lineage>
        <taxon>Bacteria</taxon>
        <taxon>Bacillati</taxon>
        <taxon>Actinomycetota</taxon>
        <taxon>Actinomycetes</taxon>
        <taxon>Propionibacteriales</taxon>
        <taxon>Propionibacteriaceae</taxon>
        <taxon>Microlunatus</taxon>
    </lineage>
</organism>
<evidence type="ECO:0000313" key="1">
    <source>
        <dbReference type="EMBL" id="BAK37195.1"/>
    </source>
</evidence>
<dbReference type="AlphaFoldDB" id="F5XRY2"/>